<name>A0A8X7RUY0_BRACI</name>
<dbReference type="InterPro" id="IPR001810">
    <property type="entry name" value="F-box_dom"/>
</dbReference>
<dbReference type="OrthoDB" id="1845276at2759"/>
<dbReference type="SMART" id="SM00256">
    <property type="entry name" value="FBOX"/>
    <property type="match status" value="1"/>
</dbReference>
<comment type="caution">
    <text evidence="2">The sequence shown here is derived from an EMBL/GenBank/DDBJ whole genome shotgun (WGS) entry which is preliminary data.</text>
</comment>
<dbReference type="InterPro" id="IPR050796">
    <property type="entry name" value="SCF_F-box_component"/>
</dbReference>
<proteinExistence type="predicted"/>
<sequence length="330" mass="37963">MMLELPKDLVEEILSRLPATTLKRLQSTCKQWNDIINDREFAGKHFSKAAKQHLVFMLKNFNVHLVSVNVDGIHNDIDPSIKDIGELSLNKPCQVHINGMVHCNGLLLCITKGYTPMVWNPCTGKINWVVEPSRAYDVYDKFAFGYEYKKSCYNFKILRIQYVCGRETHTYTTHGNAYWFTYGYKEGVRNSSLLSFDFSKEIFGNICVPFQFNGDYLVELSVIRENKLAVLLQRWALEIEIWVTDNIEPNGNGVSWNHFLAVDLGVTIPPISDVFSYAMSFFIDEDNKVLIWDNNKGVRVYIVGEDYYREIVVGEKGICLPLMCCYVPSL</sequence>
<protein>
    <recommendedName>
        <fullName evidence="1">F-box domain-containing protein</fullName>
    </recommendedName>
</protein>
<dbReference type="Gene3D" id="1.20.1280.50">
    <property type="match status" value="1"/>
</dbReference>
<dbReference type="PANTHER" id="PTHR31672:SF10">
    <property type="entry name" value="F-BOX DOMAIN-CONTAINING PROTEIN"/>
    <property type="match status" value="1"/>
</dbReference>
<gene>
    <name evidence="2" type="ORF">Bca52824_041201</name>
</gene>
<dbReference type="NCBIfam" id="TIGR01640">
    <property type="entry name" value="F_box_assoc_1"/>
    <property type="match status" value="2"/>
</dbReference>
<dbReference type="InterPro" id="IPR006527">
    <property type="entry name" value="F-box-assoc_dom_typ1"/>
</dbReference>
<dbReference type="InterPro" id="IPR017451">
    <property type="entry name" value="F-box-assoc_interact_dom"/>
</dbReference>
<dbReference type="PROSITE" id="PS50181">
    <property type="entry name" value="FBOX"/>
    <property type="match status" value="1"/>
</dbReference>
<evidence type="ECO:0000259" key="1">
    <source>
        <dbReference type="PROSITE" id="PS50181"/>
    </source>
</evidence>
<keyword evidence="3" id="KW-1185">Reference proteome</keyword>
<dbReference type="PANTHER" id="PTHR31672">
    <property type="entry name" value="BNACNNG10540D PROTEIN"/>
    <property type="match status" value="1"/>
</dbReference>
<dbReference type="Pfam" id="PF07734">
    <property type="entry name" value="FBA_1"/>
    <property type="match status" value="2"/>
</dbReference>
<dbReference type="CDD" id="cd22157">
    <property type="entry name" value="F-box_AtFBW1-like"/>
    <property type="match status" value="1"/>
</dbReference>
<feature type="domain" description="F-box" evidence="1">
    <location>
        <begin position="1"/>
        <end position="49"/>
    </location>
</feature>
<evidence type="ECO:0000313" key="2">
    <source>
        <dbReference type="EMBL" id="KAG2294532.1"/>
    </source>
</evidence>
<dbReference type="Proteomes" id="UP000886595">
    <property type="component" value="Unassembled WGS sequence"/>
</dbReference>
<reference evidence="2 3" key="1">
    <citation type="submission" date="2020-02" db="EMBL/GenBank/DDBJ databases">
        <authorList>
            <person name="Ma Q."/>
            <person name="Huang Y."/>
            <person name="Song X."/>
            <person name="Pei D."/>
        </authorList>
    </citation>
    <scope>NUCLEOTIDE SEQUENCE [LARGE SCALE GENOMIC DNA]</scope>
    <source>
        <strain evidence="2">Sxm20200214</strain>
        <tissue evidence="2">Leaf</tissue>
    </source>
</reference>
<dbReference type="Pfam" id="PF00646">
    <property type="entry name" value="F-box"/>
    <property type="match status" value="1"/>
</dbReference>
<dbReference type="InterPro" id="IPR036047">
    <property type="entry name" value="F-box-like_dom_sf"/>
</dbReference>
<dbReference type="SUPFAM" id="SSF81383">
    <property type="entry name" value="F-box domain"/>
    <property type="match status" value="1"/>
</dbReference>
<dbReference type="AlphaFoldDB" id="A0A8X7RUY0"/>
<dbReference type="EMBL" id="JAAMPC010000009">
    <property type="protein sequence ID" value="KAG2294532.1"/>
    <property type="molecule type" value="Genomic_DNA"/>
</dbReference>
<evidence type="ECO:0000313" key="3">
    <source>
        <dbReference type="Proteomes" id="UP000886595"/>
    </source>
</evidence>
<accession>A0A8X7RUY0</accession>
<organism evidence="2 3">
    <name type="scientific">Brassica carinata</name>
    <name type="common">Ethiopian mustard</name>
    <name type="synonym">Abyssinian cabbage</name>
    <dbReference type="NCBI Taxonomy" id="52824"/>
    <lineage>
        <taxon>Eukaryota</taxon>
        <taxon>Viridiplantae</taxon>
        <taxon>Streptophyta</taxon>
        <taxon>Embryophyta</taxon>
        <taxon>Tracheophyta</taxon>
        <taxon>Spermatophyta</taxon>
        <taxon>Magnoliopsida</taxon>
        <taxon>eudicotyledons</taxon>
        <taxon>Gunneridae</taxon>
        <taxon>Pentapetalae</taxon>
        <taxon>rosids</taxon>
        <taxon>malvids</taxon>
        <taxon>Brassicales</taxon>
        <taxon>Brassicaceae</taxon>
        <taxon>Brassiceae</taxon>
        <taxon>Brassica</taxon>
    </lineage>
</organism>